<dbReference type="EMBL" id="AP025591">
    <property type="protein sequence ID" value="BDG03153.1"/>
    <property type="molecule type" value="Genomic_DNA"/>
</dbReference>
<evidence type="ECO:0000313" key="6">
    <source>
        <dbReference type="Proteomes" id="UP001162891"/>
    </source>
</evidence>
<evidence type="ECO:0000256" key="4">
    <source>
        <dbReference type="RuleBase" id="RU361176"/>
    </source>
</evidence>
<dbReference type="EC" id="3.2.1.17" evidence="4"/>
<dbReference type="SUPFAM" id="SSF51445">
    <property type="entry name" value="(Trans)glycosidases"/>
    <property type="match status" value="1"/>
</dbReference>
<evidence type="ECO:0000256" key="2">
    <source>
        <dbReference type="ARBA" id="ARBA00022801"/>
    </source>
</evidence>
<dbReference type="Gene3D" id="3.20.20.80">
    <property type="entry name" value="Glycosidases"/>
    <property type="match status" value="1"/>
</dbReference>
<dbReference type="Proteomes" id="UP001162891">
    <property type="component" value="Chromosome"/>
</dbReference>
<dbReference type="InterPro" id="IPR008270">
    <property type="entry name" value="Glyco_hydro_25_AS"/>
</dbReference>
<keyword evidence="3 4" id="KW-0326">Glycosidase</keyword>
<dbReference type="RefSeq" id="WP_248360903.1">
    <property type="nucleotide sequence ID" value="NZ_AP025591.1"/>
</dbReference>
<organism evidence="5 6">
    <name type="scientific">Anaeromyxobacter oryzae</name>
    <dbReference type="NCBI Taxonomy" id="2918170"/>
    <lineage>
        <taxon>Bacteria</taxon>
        <taxon>Pseudomonadati</taxon>
        <taxon>Myxococcota</taxon>
        <taxon>Myxococcia</taxon>
        <taxon>Myxococcales</taxon>
        <taxon>Cystobacterineae</taxon>
        <taxon>Anaeromyxobacteraceae</taxon>
        <taxon>Anaeromyxobacter</taxon>
    </lineage>
</organism>
<dbReference type="PANTHER" id="PTHR34135">
    <property type="entry name" value="LYSOZYME"/>
    <property type="match status" value="1"/>
</dbReference>
<evidence type="ECO:0000256" key="3">
    <source>
        <dbReference type="ARBA" id="ARBA00023295"/>
    </source>
</evidence>
<name>A0ABN6MTR3_9BACT</name>
<dbReference type="InterPro" id="IPR002053">
    <property type="entry name" value="Glyco_hydro_25"/>
</dbReference>
<dbReference type="Pfam" id="PF01183">
    <property type="entry name" value="Glyco_hydro_25"/>
    <property type="match status" value="1"/>
</dbReference>
<dbReference type="PROSITE" id="PS51904">
    <property type="entry name" value="GLYCOSYL_HYDROL_F25_2"/>
    <property type="match status" value="1"/>
</dbReference>
<comment type="catalytic activity">
    <reaction evidence="4">
        <text>Hydrolysis of (1-&gt;4)-beta-linkages between N-acetylmuramic acid and N-acetyl-D-glucosamine residues in a peptidoglycan and between N-acetyl-D-glucosamine residues in chitodextrins.</text>
        <dbReference type="EC" id="3.2.1.17"/>
    </reaction>
</comment>
<protein>
    <recommendedName>
        <fullName evidence="4">Lysozyme</fullName>
        <ecNumber evidence="4">3.2.1.17</ecNumber>
    </recommendedName>
</protein>
<sequence>MRRKAAIGGITLGAIALAVAALGVARGWLPVHPLAAHRYDAWGIDVSHHQGAIDWAKVATERRLRFAYLKATEGGDFTDPRFLDNWREARRAGLRVGAYHFFSFCRPGAEQARHFLAAVPRDADALPPALDLELGGSCARRPSRDEVTREVASWLAEVERGTGKRPILYATAESYDLFVRGRELSPPLWMRDVLREPVVVAPHAWVIWQFWPRGRVAGISGPVDLNAARGDRDVLARP</sequence>
<dbReference type="InterPro" id="IPR018077">
    <property type="entry name" value="Glyco_hydro_fam25_subgr"/>
</dbReference>
<keyword evidence="2 4" id="KW-0378">Hydrolase</keyword>
<evidence type="ECO:0000313" key="5">
    <source>
        <dbReference type="EMBL" id="BDG03153.1"/>
    </source>
</evidence>
<reference evidence="6" key="1">
    <citation type="journal article" date="2022" name="Int. J. Syst. Evol. Microbiol.">
        <title>Anaeromyxobacter oryzae sp. nov., Anaeromyxobacter diazotrophicus sp. nov. and Anaeromyxobacter paludicola sp. nov., isolated from paddy soils.</title>
        <authorList>
            <person name="Itoh H."/>
            <person name="Xu Z."/>
            <person name="Mise K."/>
            <person name="Masuda Y."/>
            <person name="Ushijima N."/>
            <person name="Hayakawa C."/>
            <person name="Shiratori Y."/>
            <person name="Senoo K."/>
        </authorList>
    </citation>
    <scope>NUCLEOTIDE SEQUENCE [LARGE SCALE GENOMIC DNA]</scope>
    <source>
        <strain evidence="6">Red232</strain>
    </source>
</reference>
<evidence type="ECO:0000256" key="1">
    <source>
        <dbReference type="ARBA" id="ARBA00010646"/>
    </source>
</evidence>
<keyword evidence="6" id="KW-1185">Reference proteome</keyword>
<dbReference type="PANTHER" id="PTHR34135:SF2">
    <property type="entry name" value="LYSOZYME"/>
    <property type="match status" value="1"/>
</dbReference>
<dbReference type="SMART" id="SM00641">
    <property type="entry name" value="Glyco_25"/>
    <property type="match status" value="1"/>
</dbReference>
<proteinExistence type="inferred from homology"/>
<dbReference type="InterPro" id="IPR017853">
    <property type="entry name" value="GH"/>
</dbReference>
<dbReference type="CDD" id="cd06413">
    <property type="entry name" value="GH25_muramidase_1"/>
    <property type="match status" value="1"/>
</dbReference>
<dbReference type="PROSITE" id="PS00953">
    <property type="entry name" value="GLYCOSYL_HYDROL_F25_1"/>
    <property type="match status" value="1"/>
</dbReference>
<gene>
    <name evidence="5" type="ORF">AMOR_21490</name>
</gene>
<comment type="similarity">
    <text evidence="1 4">Belongs to the glycosyl hydrolase 25 family.</text>
</comment>
<accession>A0ABN6MTR3</accession>